<proteinExistence type="predicted"/>
<evidence type="ECO:0000313" key="2">
    <source>
        <dbReference type="EMBL" id="MTC35197.1"/>
    </source>
</evidence>
<dbReference type="Proteomes" id="UP000449944">
    <property type="component" value="Unassembled WGS sequence"/>
</dbReference>
<evidence type="ECO:0000313" key="3">
    <source>
        <dbReference type="Proteomes" id="UP000449944"/>
    </source>
</evidence>
<dbReference type="Pfam" id="PF10543">
    <property type="entry name" value="ORF6N"/>
    <property type="match status" value="1"/>
</dbReference>
<feature type="domain" description="KilA-N DNA-binding" evidence="1">
    <location>
        <begin position="14"/>
        <end position="94"/>
    </location>
</feature>
<organism evidence="2 3">
    <name type="scientific">Providencia alcalifaciens</name>
    <dbReference type="NCBI Taxonomy" id="126385"/>
    <lineage>
        <taxon>Bacteria</taxon>
        <taxon>Pseudomonadati</taxon>
        <taxon>Pseudomonadota</taxon>
        <taxon>Gammaproteobacteria</taxon>
        <taxon>Enterobacterales</taxon>
        <taxon>Morganellaceae</taxon>
        <taxon>Providencia</taxon>
    </lineage>
</organism>
<protein>
    <submittedName>
        <fullName evidence="2">ORF6N domain-containing protein</fullName>
    </submittedName>
</protein>
<reference evidence="2 3" key="1">
    <citation type="submission" date="2019-10" db="EMBL/GenBank/DDBJ databases">
        <title>Comparative genomic analysis of Providencia.</title>
        <authorList>
            <person name="Yuan C."/>
            <person name="Wei Y."/>
            <person name="Yin Z."/>
        </authorList>
    </citation>
    <scope>NUCLEOTIDE SEQUENCE [LARGE SCALE GENOMIC DNA]</scope>
    <source>
        <strain evidence="3">wls1934</strain>
    </source>
</reference>
<accession>A0AAW9VBU3</accession>
<dbReference type="EMBL" id="WLUB01000036">
    <property type="protein sequence ID" value="MTC35197.1"/>
    <property type="molecule type" value="Genomic_DNA"/>
</dbReference>
<sequence>MNNLITINKTQMPVVEYQGQRVVTFSMIDLVHARPEGTAGRNFRDNKSYFFEGMDYIELGSDAIRRDLPEGTFSKFAPSGIVLFESGYLMVVKSLTDPLAWQVQRELVNSYFRQPQTAISELEMIARIASHNAQQQRQINRIDEKVERVHEVVEQIKQGTIPTGWIGYSLAKTKSGMTIDKCKTLAKQYNIRKDQITILTPEGMPRPMTIIHEADFMAAMKHMMNEAEKRGTRWYHPKMGLFQAIGWEAK</sequence>
<dbReference type="AlphaFoldDB" id="A0AAW9VBU3"/>
<comment type="caution">
    <text evidence="2">The sequence shown here is derived from an EMBL/GenBank/DDBJ whole genome shotgun (WGS) entry which is preliminary data.</text>
</comment>
<gene>
    <name evidence="2" type="ORF">GKR67_11295</name>
</gene>
<dbReference type="InterPro" id="IPR018873">
    <property type="entry name" value="KilA-N_DNA-bd_domain"/>
</dbReference>
<name>A0AAW9VBU3_9GAMM</name>
<evidence type="ECO:0000259" key="1">
    <source>
        <dbReference type="Pfam" id="PF10543"/>
    </source>
</evidence>